<evidence type="ECO:0000256" key="4">
    <source>
        <dbReference type="ARBA" id="ARBA00022723"/>
    </source>
</evidence>
<evidence type="ECO:0000256" key="2">
    <source>
        <dbReference type="ARBA" id="ARBA00022679"/>
    </source>
</evidence>
<evidence type="ECO:0000256" key="6">
    <source>
        <dbReference type="ARBA" id="ARBA00022840"/>
    </source>
</evidence>
<dbReference type="PANTHER" id="PTHR33571:SF14">
    <property type="entry name" value="PROTEIN ADENYLYLTRANSFERASE MJ0435-RELATED"/>
    <property type="match status" value="1"/>
</dbReference>
<evidence type="ECO:0000256" key="7">
    <source>
        <dbReference type="ARBA" id="ARBA00022842"/>
    </source>
</evidence>
<keyword evidence="3" id="KW-0548">Nucleotidyltransferase</keyword>
<organism evidence="9 10">
    <name type="scientific">Candidatus Woesebacteria bacterium RBG_13_36_22</name>
    <dbReference type="NCBI Taxonomy" id="1802478"/>
    <lineage>
        <taxon>Bacteria</taxon>
        <taxon>Candidatus Woeseibacteriota</taxon>
    </lineage>
</organism>
<evidence type="ECO:0000259" key="8">
    <source>
        <dbReference type="Pfam" id="PF18765"/>
    </source>
</evidence>
<keyword evidence="6" id="KW-0067">ATP-binding</keyword>
<evidence type="ECO:0000256" key="3">
    <source>
        <dbReference type="ARBA" id="ARBA00022695"/>
    </source>
</evidence>
<sequence length="96" mass="10969">MKINFDTKRLQKICESNDISYLGLFGSFAIGQEQEDSDVDLLVDFSSTKSLLEKGRVLIELQNLFNKEVDLVSRNNIKPSLKPFINKQLVTLYGKK</sequence>
<keyword evidence="7" id="KW-0460">Magnesium</keyword>
<dbReference type="PANTHER" id="PTHR33571">
    <property type="entry name" value="SSL8005 PROTEIN"/>
    <property type="match status" value="1"/>
</dbReference>
<accession>A0A1F7X1B3</accession>
<dbReference type="SUPFAM" id="SSF81301">
    <property type="entry name" value="Nucleotidyltransferase"/>
    <property type="match status" value="1"/>
</dbReference>
<evidence type="ECO:0000256" key="5">
    <source>
        <dbReference type="ARBA" id="ARBA00022741"/>
    </source>
</evidence>
<keyword evidence="4" id="KW-0479">Metal-binding</keyword>
<comment type="cofactor">
    <cofactor evidence="1">
        <name>Mg(2+)</name>
        <dbReference type="ChEBI" id="CHEBI:18420"/>
    </cofactor>
</comment>
<dbReference type="CDD" id="cd05403">
    <property type="entry name" value="NT_KNTase_like"/>
    <property type="match status" value="1"/>
</dbReference>
<dbReference type="InterPro" id="IPR043519">
    <property type="entry name" value="NT_sf"/>
</dbReference>
<dbReference type="AlphaFoldDB" id="A0A1F7X1B3"/>
<dbReference type="Pfam" id="PF18765">
    <property type="entry name" value="Polbeta"/>
    <property type="match status" value="1"/>
</dbReference>
<evidence type="ECO:0000313" key="10">
    <source>
        <dbReference type="Proteomes" id="UP000176939"/>
    </source>
</evidence>
<reference evidence="9 10" key="1">
    <citation type="journal article" date="2016" name="Nat. Commun.">
        <title>Thousands of microbial genomes shed light on interconnected biogeochemical processes in an aquifer system.</title>
        <authorList>
            <person name="Anantharaman K."/>
            <person name="Brown C.T."/>
            <person name="Hug L.A."/>
            <person name="Sharon I."/>
            <person name="Castelle C.J."/>
            <person name="Probst A.J."/>
            <person name="Thomas B.C."/>
            <person name="Singh A."/>
            <person name="Wilkins M.J."/>
            <person name="Karaoz U."/>
            <person name="Brodie E.L."/>
            <person name="Williams K.H."/>
            <person name="Hubbard S.S."/>
            <person name="Banfield J.F."/>
        </authorList>
    </citation>
    <scope>NUCLEOTIDE SEQUENCE [LARGE SCALE GENOMIC DNA]</scope>
</reference>
<dbReference type="InterPro" id="IPR041633">
    <property type="entry name" value="Polbeta"/>
</dbReference>
<dbReference type="GO" id="GO:0005524">
    <property type="term" value="F:ATP binding"/>
    <property type="evidence" value="ECO:0007669"/>
    <property type="project" value="UniProtKB-KW"/>
</dbReference>
<feature type="domain" description="Polymerase beta nucleotidyltransferase" evidence="8">
    <location>
        <begin position="9"/>
        <end position="95"/>
    </location>
</feature>
<evidence type="ECO:0000256" key="1">
    <source>
        <dbReference type="ARBA" id="ARBA00001946"/>
    </source>
</evidence>
<dbReference type="GO" id="GO:0046872">
    <property type="term" value="F:metal ion binding"/>
    <property type="evidence" value="ECO:0007669"/>
    <property type="project" value="UniProtKB-KW"/>
</dbReference>
<dbReference type="GO" id="GO:0016779">
    <property type="term" value="F:nucleotidyltransferase activity"/>
    <property type="evidence" value="ECO:0007669"/>
    <property type="project" value="UniProtKB-KW"/>
</dbReference>
<name>A0A1F7X1B3_9BACT</name>
<dbReference type="InterPro" id="IPR052038">
    <property type="entry name" value="Type-VII_TA_antitoxin"/>
</dbReference>
<dbReference type="Proteomes" id="UP000176939">
    <property type="component" value="Unassembled WGS sequence"/>
</dbReference>
<comment type="caution">
    <text evidence="9">The sequence shown here is derived from an EMBL/GenBank/DDBJ whole genome shotgun (WGS) entry which is preliminary data.</text>
</comment>
<evidence type="ECO:0000313" key="9">
    <source>
        <dbReference type="EMBL" id="OGM08509.1"/>
    </source>
</evidence>
<keyword evidence="2" id="KW-0808">Transferase</keyword>
<gene>
    <name evidence="9" type="ORF">A2Z67_02145</name>
</gene>
<keyword evidence="5" id="KW-0547">Nucleotide-binding</keyword>
<dbReference type="EMBL" id="MGFQ01000043">
    <property type="protein sequence ID" value="OGM08509.1"/>
    <property type="molecule type" value="Genomic_DNA"/>
</dbReference>
<protein>
    <recommendedName>
        <fullName evidence="8">Polymerase beta nucleotidyltransferase domain-containing protein</fullName>
    </recommendedName>
</protein>
<dbReference type="Gene3D" id="3.30.460.10">
    <property type="entry name" value="Beta Polymerase, domain 2"/>
    <property type="match status" value="1"/>
</dbReference>
<proteinExistence type="predicted"/>